<gene>
    <name evidence="1" type="ORF">PM2_110</name>
</gene>
<dbReference type="OrthoDB" id="23865at10239"/>
<dbReference type="Proteomes" id="UP000030739">
    <property type="component" value="Segment"/>
</dbReference>
<name>A0A0A0Q3F3_9CAUD</name>
<dbReference type="RefSeq" id="YP_009211531.1">
    <property type="nucleotide sequence ID" value="NC_028940.1"/>
</dbReference>
<reference evidence="1 2" key="1">
    <citation type="journal article" date="2015" name="Plant Pathol. J.">
        <title>Isolation and Genomic Characterization of the T4-Like Bacteriophage PM2 Infecting Pectobacterium carotovorum subsp. carotovorum.</title>
        <authorList>
            <person name="Lim J.A."/>
            <person name="Lee D.H."/>
            <person name="Heu S."/>
        </authorList>
    </citation>
    <scope>NUCLEOTIDE SEQUENCE [LARGE SCALE GENOMIC DNA]</scope>
</reference>
<proteinExistence type="predicted"/>
<dbReference type="GeneID" id="26638003"/>
<keyword evidence="2" id="KW-1185">Reference proteome</keyword>
<dbReference type="EMBL" id="KF835987">
    <property type="protein sequence ID" value="AHY25072.1"/>
    <property type="molecule type" value="Genomic_DNA"/>
</dbReference>
<accession>A0A0A0Q3F3</accession>
<evidence type="ECO:0000313" key="2">
    <source>
        <dbReference type="Proteomes" id="UP000030739"/>
    </source>
</evidence>
<organism evidence="1 2">
    <name type="scientific">Pectobacterium bacteriophage PM2</name>
    <dbReference type="NCBI Taxonomy" id="1429794"/>
    <lineage>
        <taxon>Viruses</taxon>
        <taxon>Duplodnaviria</taxon>
        <taxon>Heunggongvirae</taxon>
        <taxon>Uroviricota</taxon>
        <taxon>Caudoviricetes</taxon>
        <taxon>Pantevenvirales</taxon>
        <taxon>Straboviridae</taxon>
        <taxon>Tevenvirinae</taxon>
        <taxon>Mosugukvirus</taxon>
        <taxon>Mosugukvirus pm2</taxon>
    </lineage>
</organism>
<protein>
    <submittedName>
        <fullName evidence="1">Uncharacterized protein</fullName>
    </submittedName>
</protein>
<dbReference type="KEGG" id="vg:26638003"/>
<dbReference type="InterPro" id="IPR057121">
    <property type="entry name" value="Phage_tudor-like"/>
</dbReference>
<dbReference type="Pfam" id="PF24144">
    <property type="entry name" value="Phage_tudor"/>
    <property type="match status" value="1"/>
</dbReference>
<evidence type="ECO:0000313" key="1">
    <source>
        <dbReference type="EMBL" id="AHY25072.1"/>
    </source>
</evidence>
<sequence length="95" mass="11135">MTKLEVGDLILTNTYTDNTRVEVCQYRGQTGQLMYTLYDPECRMLSMLERYIKDTESLPYSSTILKKNDRRYIPIMNAISDSLKSKKAFNHNEVK</sequence>